<proteinExistence type="predicted"/>
<evidence type="ECO:0000313" key="2">
    <source>
        <dbReference type="Proteomes" id="UP000306416"/>
    </source>
</evidence>
<protein>
    <submittedName>
        <fullName evidence="1">Uncharacterized protein</fullName>
    </submittedName>
</protein>
<organism evidence="1 2">
    <name type="scientific">Geomonas terrae</name>
    <dbReference type="NCBI Taxonomy" id="2562681"/>
    <lineage>
        <taxon>Bacteria</taxon>
        <taxon>Pseudomonadati</taxon>
        <taxon>Thermodesulfobacteriota</taxon>
        <taxon>Desulfuromonadia</taxon>
        <taxon>Geobacterales</taxon>
        <taxon>Geobacteraceae</taxon>
        <taxon>Geomonas</taxon>
    </lineage>
</organism>
<dbReference type="Proteomes" id="UP000306416">
    <property type="component" value="Unassembled WGS sequence"/>
</dbReference>
<dbReference type="EMBL" id="SRSC01000001">
    <property type="protein sequence ID" value="TGU74491.1"/>
    <property type="molecule type" value="Genomic_DNA"/>
</dbReference>
<sequence length="102" mass="11270">MLEKLSGIQGKLNNLGDEVYQTWSYEQRHDEIGKLVQGYRNGLPVQILCQLSASIAGGTVEAAEHLGILISRRERKAIVNREAGSDKALRALLEATLLPTRQ</sequence>
<keyword evidence="2" id="KW-1185">Reference proteome</keyword>
<accession>A0A4S1CL67</accession>
<name>A0A4S1CL67_9BACT</name>
<comment type="caution">
    <text evidence="1">The sequence shown here is derived from an EMBL/GenBank/DDBJ whole genome shotgun (WGS) entry which is preliminary data.</text>
</comment>
<dbReference type="RefSeq" id="WP_135868821.1">
    <property type="nucleotide sequence ID" value="NZ_SRSC01000001.1"/>
</dbReference>
<evidence type="ECO:0000313" key="1">
    <source>
        <dbReference type="EMBL" id="TGU74491.1"/>
    </source>
</evidence>
<gene>
    <name evidence="1" type="ORF">E4633_03240</name>
</gene>
<dbReference type="AlphaFoldDB" id="A0A4S1CL67"/>
<reference evidence="1 2" key="1">
    <citation type="submission" date="2019-04" db="EMBL/GenBank/DDBJ databases">
        <title>Geobacter oryzae sp. nov., ferric-reducing bacteria isolated from paddy soil.</title>
        <authorList>
            <person name="Xu Z."/>
            <person name="Masuda Y."/>
            <person name="Itoh H."/>
            <person name="Senoo K."/>
        </authorList>
    </citation>
    <scope>NUCLEOTIDE SEQUENCE [LARGE SCALE GENOMIC DNA]</scope>
    <source>
        <strain evidence="1 2">Red111</strain>
    </source>
</reference>